<evidence type="ECO:0000256" key="4">
    <source>
        <dbReference type="ARBA" id="ARBA00008233"/>
    </source>
</evidence>
<evidence type="ECO:0000256" key="11">
    <source>
        <dbReference type="ARBA" id="ARBA00023136"/>
    </source>
</evidence>
<dbReference type="PANTHER" id="PTHR21771:SF1">
    <property type="entry name" value="MITOCHONDRIA-EATING PROTEIN"/>
    <property type="match status" value="1"/>
</dbReference>
<evidence type="ECO:0000256" key="8">
    <source>
        <dbReference type="ARBA" id="ARBA00023054"/>
    </source>
</evidence>
<accession>A0A0N4T4D5</accession>
<evidence type="ECO:0000256" key="1">
    <source>
        <dbReference type="ARBA" id="ARBA00004294"/>
    </source>
</evidence>
<evidence type="ECO:0000256" key="7">
    <source>
        <dbReference type="ARBA" id="ARBA00022787"/>
    </source>
</evidence>
<evidence type="ECO:0000256" key="10">
    <source>
        <dbReference type="ARBA" id="ARBA00023128"/>
    </source>
</evidence>
<evidence type="ECO:0000256" key="12">
    <source>
        <dbReference type="ARBA" id="ARBA00032687"/>
    </source>
</evidence>
<evidence type="ECO:0000256" key="9">
    <source>
        <dbReference type="ARBA" id="ARBA00023121"/>
    </source>
</evidence>
<dbReference type="GO" id="GO:0008289">
    <property type="term" value="F:lipid binding"/>
    <property type="evidence" value="ECO:0007669"/>
    <property type="project" value="UniProtKB-KW"/>
</dbReference>
<gene>
    <name evidence="14" type="ORF">BPAG_LOCUS3035</name>
</gene>
<dbReference type="GO" id="GO:0005741">
    <property type="term" value="C:mitochondrial outer membrane"/>
    <property type="evidence" value="ECO:0007669"/>
    <property type="project" value="UniProtKB-SubCell"/>
</dbReference>
<protein>
    <recommendedName>
        <fullName evidence="5">Mitochondria-eating protein</fullName>
    </recommendedName>
    <alternativeName>
        <fullName evidence="12">Spermatogenesis-associated protein 18</fullName>
    </alternativeName>
</protein>
<evidence type="ECO:0000256" key="2">
    <source>
        <dbReference type="ARBA" id="ARBA00004305"/>
    </source>
</evidence>
<organism evidence="16">
    <name type="scientific">Brugia pahangi</name>
    <name type="common">Filarial nematode worm</name>
    <dbReference type="NCBI Taxonomy" id="6280"/>
    <lineage>
        <taxon>Eukaryota</taxon>
        <taxon>Metazoa</taxon>
        <taxon>Ecdysozoa</taxon>
        <taxon>Nematoda</taxon>
        <taxon>Chromadorea</taxon>
        <taxon>Rhabditida</taxon>
        <taxon>Spirurina</taxon>
        <taxon>Spiruromorpha</taxon>
        <taxon>Filarioidea</taxon>
        <taxon>Onchocercidae</taxon>
        <taxon>Brugia</taxon>
    </lineage>
</organism>
<dbReference type="EMBL" id="UZAD01000673">
    <property type="protein sequence ID" value="VDN84221.1"/>
    <property type="molecule type" value="Genomic_DNA"/>
</dbReference>
<dbReference type="AlphaFoldDB" id="A0A0N4T4D5"/>
<evidence type="ECO:0000256" key="6">
    <source>
        <dbReference type="ARBA" id="ARBA00022490"/>
    </source>
</evidence>
<evidence type="ECO:0000313" key="14">
    <source>
        <dbReference type="EMBL" id="VDN84221.1"/>
    </source>
</evidence>
<dbReference type="Proteomes" id="UP000278627">
    <property type="component" value="Unassembled WGS sequence"/>
</dbReference>
<dbReference type="InterPro" id="IPR031981">
    <property type="entry name" value="MIEAP_C"/>
</dbReference>
<dbReference type="WBParaSite" id="BPAG_0000306501-mRNA-1">
    <property type="protein sequence ID" value="BPAG_0000306501-mRNA-1"/>
    <property type="gene ID" value="BPAG_0000306501"/>
</dbReference>
<keyword evidence="8" id="KW-0175">Coiled coil</keyword>
<reference evidence="14 15" key="2">
    <citation type="submission" date="2018-11" db="EMBL/GenBank/DDBJ databases">
        <authorList>
            <consortium name="Pathogen Informatics"/>
        </authorList>
    </citation>
    <scope>NUCLEOTIDE SEQUENCE [LARGE SCALE GENOMIC DNA]</scope>
</reference>
<proteinExistence type="inferred from homology"/>
<dbReference type="GO" id="GO:0035694">
    <property type="term" value="P:mitochondrial protein catabolic process"/>
    <property type="evidence" value="ECO:0007669"/>
    <property type="project" value="InterPro"/>
</dbReference>
<name>A0A0N4T4D5_BRUPA</name>
<keyword evidence="10" id="KW-0496">Mitochondrion</keyword>
<evidence type="ECO:0000259" key="13">
    <source>
        <dbReference type="Pfam" id="PF16026"/>
    </source>
</evidence>
<comment type="similarity">
    <text evidence="4">Belongs to the MIEAP family.</text>
</comment>
<dbReference type="PANTHER" id="PTHR21771">
    <property type="entry name" value="MITOCHONDRIA-EATING PROTEIN-RELATED"/>
    <property type="match status" value="1"/>
</dbReference>
<keyword evidence="7" id="KW-1000">Mitochondrion outer membrane</keyword>
<reference evidence="16" key="1">
    <citation type="submission" date="2017-02" db="UniProtKB">
        <authorList>
            <consortium name="WormBaseParasite"/>
        </authorList>
    </citation>
    <scope>IDENTIFICATION</scope>
</reference>
<evidence type="ECO:0000313" key="16">
    <source>
        <dbReference type="WBParaSite" id="BPAG_0000306501-mRNA-1"/>
    </source>
</evidence>
<evidence type="ECO:0000256" key="5">
    <source>
        <dbReference type="ARBA" id="ARBA00019863"/>
    </source>
</evidence>
<dbReference type="STRING" id="6280.A0A0N4T4D5"/>
<keyword evidence="9" id="KW-0446">Lipid-binding</keyword>
<evidence type="ECO:0000313" key="15">
    <source>
        <dbReference type="Proteomes" id="UP000278627"/>
    </source>
</evidence>
<dbReference type="Pfam" id="PF16026">
    <property type="entry name" value="MIEAP"/>
    <property type="match status" value="1"/>
</dbReference>
<keyword evidence="6" id="KW-0963">Cytoplasm</keyword>
<comment type="subcellular location">
    <subcellularLocation>
        <location evidence="3">Cytoplasm</location>
    </subcellularLocation>
    <subcellularLocation>
        <location evidence="2">Mitochondrion matrix</location>
    </subcellularLocation>
    <subcellularLocation>
        <location evidence="1">Mitochondrion outer membrane</location>
    </subcellularLocation>
</comment>
<keyword evidence="15" id="KW-1185">Reference proteome</keyword>
<evidence type="ECO:0000256" key="3">
    <source>
        <dbReference type="ARBA" id="ARBA00004496"/>
    </source>
</evidence>
<feature type="domain" description="Mitochondria-eating protein C-terminal" evidence="13">
    <location>
        <begin position="71"/>
        <end position="168"/>
    </location>
</feature>
<dbReference type="GO" id="GO:0005759">
    <property type="term" value="C:mitochondrial matrix"/>
    <property type="evidence" value="ECO:0007669"/>
    <property type="project" value="UniProtKB-SubCell"/>
</dbReference>
<dbReference type="GO" id="GO:0035695">
    <property type="term" value="P:mitophagy by internal vacuole formation"/>
    <property type="evidence" value="ECO:0007669"/>
    <property type="project" value="TreeGrafter"/>
</dbReference>
<keyword evidence="11" id="KW-0472">Membrane</keyword>
<dbReference type="InterPro" id="IPR026169">
    <property type="entry name" value="MIEAP"/>
</dbReference>
<sequence>MLVDQCSLAKDDAKIEQLYSECYETKRQIQLMAEQENERTIDRFSKKEHSFGIAKSKDKNRCRATCEETLELVRRFRNLYYKDGKEILKILEGLPEFCGSKDLQHKILMLTVVLSYRSVQQNVERRRRMIFKILGDLPSENEESENLEDAIYKYMSRKAVDNHGKNSITKAIFISCKNR</sequence>